<comment type="similarity">
    <text evidence="2">Belongs to the oxygen-dependent FAD-linked oxidoreductase family.</text>
</comment>
<evidence type="ECO:0000256" key="5">
    <source>
        <dbReference type="ARBA" id="ARBA00023002"/>
    </source>
</evidence>
<dbReference type="PANTHER" id="PTHR43762:SF1">
    <property type="entry name" value="D-ARABINONO-1,4-LACTONE OXIDASE"/>
    <property type="match status" value="1"/>
</dbReference>
<dbReference type="InterPro" id="IPR006093">
    <property type="entry name" value="Oxy_OxRdtase_FAD_BS"/>
</dbReference>
<dbReference type="OrthoDB" id="9800184at2"/>
<evidence type="ECO:0000313" key="8">
    <source>
        <dbReference type="Proteomes" id="UP000310636"/>
    </source>
</evidence>
<evidence type="ECO:0000256" key="3">
    <source>
        <dbReference type="ARBA" id="ARBA00022630"/>
    </source>
</evidence>
<dbReference type="NCBIfam" id="TIGR01679">
    <property type="entry name" value="bact_FAD_ox"/>
    <property type="match status" value="1"/>
</dbReference>
<evidence type="ECO:0000256" key="2">
    <source>
        <dbReference type="ARBA" id="ARBA00005466"/>
    </source>
</evidence>
<dbReference type="GO" id="GO:0003885">
    <property type="term" value="F:D-arabinono-1,4-lactone oxidase activity"/>
    <property type="evidence" value="ECO:0007669"/>
    <property type="project" value="InterPro"/>
</dbReference>
<dbReference type="Pfam" id="PF04030">
    <property type="entry name" value="ALO"/>
    <property type="match status" value="1"/>
</dbReference>
<keyword evidence="8" id="KW-1185">Reference proteome</keyword>
<dbReference type="InterPro" id="IPR016171">
    <property type="entry name" value="Vanillyl_alc_oxidase_C-sub2"/>
</dbReference>
<dbReference type="Gene3D" id="3.30.43.10">
    <property type="entry name" value="Uridine Diphospho-n-acetylenolpyruvylglucosamine Reductase, domain 2"/>
    <property type="match status" value="1"/>
</dbReference>
<evidence type="ECO:0000259" key="6">
    <source>
        <dbReference type="PROSITE" id="PS51387"/>
    </source>
</evidence>
<evidence type="ECO:0000256" key="1">
    <source>
        <dbReference type="ARBA" id="ARBA00005147"/>
    </source>
</evidence>
<dbReference type="Gene3D" id="3.30.465.10">
    <property type="match status" value="1"/>
</dbReference>
<dbReference type="Gene3D" id="3.30.70.2520">
    <property type="match status" value="1"/>
</dbReference>
<dbReference type="SUPFAM" id="SSF56176">
    <property type="entry name" value="FAD-binding/transporter-associated domain-like"/>
    <property type="match status" value="1"/>
</dbReference>
<dbReference type="InterPro" id="IPR036318">
    <property type="entry name" value="FAD-bd_PCMH-like_sf"/>
</dbReference>
<dbReference type="PROSITE" id="PS51387">
    <property type="entry name" value="FAD_PCMH"/>
    <property type="match status" value="1"/>
</dbReference>
<keyword evidence="3" id="KW-0285">Flavoprotein</keyword>
<dbReference type="PROSITE" id="PS00862">
    <property type="entry name" value="OX2_COVAL_FAD"/>
    <property type="match status" value="1"/>
</dbReference>
<dbReference type="InterPro" id="IPR016166">
    <property type="entry name" value="FAD-bd_PCMH"/>
</dbReference>
<dbReference type="EMBL" id="SSOB01000050">
    <property type="protein sequence ID" value="THF73736.1"/>
    <property type="molecule type" value="Genomic_DNA"/>
</dbReference>
<dbReference type="PANTHER" id="PTHR43762">
    <property type="entry name" value="L-GULONOLACTONE OXIDASE"/>
    <property type="match status" value="1"/>
</dbReference>
<reference evidence="7 8" key="1">
    <citation type="submission" date="2019-04" db="EMBL/GenBank/DDBJ databases">
        <title>Cohnella sp. nov. isolated from preserved vegetables.</title>
        <authorList>
            <person name="Lin S.-Y."/>
            <person name="Hung M.-H."/>
            <person name="Young C.-C."/>
        </authorList>
    </citation>
    <scope>NUCLEOTIDE SEQUENCE [LARGE SCALE GENOMIC DNA]</scope>
    <source>
        <strain evidence="7 8">CC-MHH1044</strain>
    </source>
</reference>
<comment type="caution">
    <text evidence="7">The sequence shown here is derived from an EMBL/GenBank/DDBJ whole genome shotgun (WGS) entry which is preliminary data.</text>
</comment>
<organism evidence="7 8">
    <name type="scientific">Cohnella fermenti</name>
    <dbReference type="NCBI Taxonomy" id="2565925"/>
    <lineage>
        <taxon>Bacteria</taxon>
        <taxon>Bacillati</taxon>
        <taxon>Bacillota</taxon>
        <taxon>Bacilli</taxon>
        <taxon>Bacillales</taxon>
        <taxon>Paenibacillaceae</taxon>
        <taxon>Cohnella</taxon>
    </lineage>
</organism>
<dbReference type="GO" id="GO:0071949">
    <property type="term" value="F:FAD binding"/>
    <property type="evidence" value="ECO:0007669"/>
    <property type="project" value="InterPro"/>
</dbReference>
<dbReference type="InterPro" id="IPR010031">
    <property type="entry name" value="FAD_lactone_oxidase-like"/>
</dbReference>
<dbReference type="RefSeq" id="WP_136373137.1">
    <property type="nucleotide sequence ID" value="NZ_SSOB01000050.1"/>
</dbReference>
<dbReference type="GO" id="GO:0016020">
    <property type="term" value="C:membrane"/>
    <property type="evidence" value="ECO:0007669"/>
    <property type="project" value="InterPro"/>
</dbReference>
<dbReference type="GO" id="GO:0019853">
    <property type="term" value="P:L-ascorbic acid biosynthetic process"/>
    <property type="evidence" value="ECO:0007669"/>
    <property type="project" value="UniProtKB-UniPathway"/>
</dbReference>
<dbReference type="InterPro" id="IPR006094">
    <property type="entry name" value="Oxid_FAD_bind_N"/>
</dbReference>
<dbReference type="PIRSF" id="PIRSF000136">
    <property type="entry name" value="LGO_GLO"/>
    <property type="match status" value="1"/>
</dbReference>
<proteinExistence type="inferred from homology"/>
<feature type="domain" description="FAD-binding PCMH-type" evidence="6">
    <location>
        <begin position="21"/>
        <end position="191"/>
    </location>
</feature>
<dbReference type="Pfam" id="PF01565">
    <property type="entry name" value="FAD_binding_4"/>
    <property type="match status" value="1"/>
</dbReference>
<dbReference type="Proteomes" id="UP000310636">
    <property type="component" value="Unassembled WGS sequence"/>
</dbReference>
<dbReference type="UniPathway" id="UPA00132"/>
<dbReference type="Gene3D" id="1.10.45.10">
    <property type="entry name" value="Vanillyl-alcohol Oxidase, Chain A, domain 4"/>
    <property type="match status" value="1"/>
</dbReference>
<evidence type="ECO:0000256" key="4">
    <source>
        <dbReference type="ARBA" id="ARBA00022644"/>
    </source>
</evidence>
<dbReference type="InterPro" id="IPR007173">
    <property type="entry name" value="ALO_C"/>
</dbReference>
<gene>
    <name evidence="7" type="ORF">E6C55_27995</name>
</gene>
<keyword evidence="4" id="KW-0060">Ascorbate biosynthesis</keyword>
<dbReference type="InterPro" id="IPR016169">
    <property type="entry name" value="FAD-bd_PCMH_sub2"/>
</dbReference>
<keyword evidence="5" id="KW-0560">Oxidoreductase</keyword>
<protein>
    <submittedName>
        <fullName evidence="7">FAD-binding protein</fullName>
    </submittedName>
</protein>
<sequence>MSKIIQSSTNIQRWSNWSGSAAASPRQILYPSSTEEISDAVRMCRKENRTLRVVGSGHSFTAIAATNDILISLDRLQGIVSVDADNRTATVWAGTKLKQLGELLHAEGLAQENLGDIDVQSIAGAISTGTHGTGIRFGNISTQVLGMTIIDGNGDIRELDAESSPDTFGAYPVSLGVLGIVAQVKLRLRPAYKLEYRSSRIPLSECLERLDEFRDGHRHFEFYWFPYAETCQIKFMDESEERITSRPIRDYLSEMVLENGVFGAMSGLCRRFPGLATSVSRISASSVPVFRKVEYSHRIFATKRLVRFNEMEYNLPAASMADVIREMRAVMERERFAVHFPIECRYAKGDDLWISPATGRDSAYIAVHMYRGMPYREYFSAMEDIFLRHGGRPHWGKLHTMKHAQLRERYPRWSDFAELRGRMDPDGLFLNDHLRGLFVPESD</sequence>
<dbReference type="InterPro" id="IPR016167">
    <property type="entry name" value="FAD-bd_PCMH_sub1"/>
</dbReference>
<comment type="pathway">
    <text evidence="1">Cofactor biosynthesis; L-ascorbate biosynthesis.</text>
</comment>
<evidence type="ECO:0000313" key="7">
    <source>
        <dbReference type="EMBL" id="THF73736.1"/>
    </source>
</evidence>
<dbReference type="AlphaFoldDB" id="A0A4S4BJA4"/>
<accession>A0A4S4BJA4</accession>
<name>A0A4S4BJA4_9BACL</name>